<dbReference type="OrthoDB" id="1144324at2"/>
<dbReference type="Gene3D" id="2.30.180.10">
    <property type="entry name" value="FAS1 domain"/>
    <property type="match status" value="2"/>
</dbReference>
<evidence type="ECO:0000313" key="2">
    <source>
        <dbReference type="EMBL" id="ADY54233.1"/>
    </source>
</evidence>
<dbReference type="HOGENOM" id="CLU_484670_0_0_10"/>
<dbReference type="PANTHER" id="PTHR10900:SF77">
    <property type="entry name" value="FI19380P1"/>
    <property type="match status" value="1"/>
</dbReference>
<accession>F0S5Q9</accession>
<dbReference type="KEGG" id="psn:Pedsa_3704"/>
<name>F0S5Q9_PSESL</name>
<dbReference type="SMART" id="SM00554">
    <property type="entry name" value="FAS1"/>
    <property type="match status" value="1"/>
</dbReference>
<dbReference type="InterPro" id="IPR050904">
    <property type="entry name" value="Adhesion/Biosynth-related"/>
</dbReference>
<dbReference type="PROSITE" id="PS51257">
    <property type="entry name" value="PROKAR_LIPOPROTEIN"/>
    <property type="match status" value="1"/>
</dbReference>
<dbReference type="STRING" id="762903.Pedsa_3704"/>
<reference evidence="3" key="2">
    <citation type="submission" date="2011-02" db="EMBL/GenBank/DDBJ databases">
        <title>The complete genome of Pedobacter saltans DSM 12145.</title>
        <authorList>
            <consortium name="US DOE Joint Genome Institute (JGI-PGF)"/>
            <person name="Lucas S."/>
            <person name="Copeland A."/>
            <person name="Lapidus A."/>
            <person name="Bruce D."/>
            <person name="Goodwin L."/>
            <person name="Pitluck S."/>
            <person name="Kyrpides N."/>
            <person name="Mavromatis K."/>
            <person name="Pagani I."/>
            <person name="Ivanova N."/>
            <person name="Ovchinnikova G."/>
            <person name="Lu M."/>
            <person name="Detter J.C."/>
            <person name="Han C."/>
            <person name="Land M."/>
            <person name="Hauser L."/>
            <person name="Markowitz V."/>
            <person name="Cheng J.-F."/>
            <person name="Hugenholtz P."/>
            <person name="Woyke T."/>
            <person name="Wu D."/>
            <person name="Tindall B."/>
            <person name="Pomrenke H.G."/>
            <person name="Brambilla E."/>
            <person name="Klenk H.-P."/>
            <person name="Eisen J.A."/>
        </authorList>
    </citation>
    <scope>NUCLEOTIDE SEQUENCE [LARGE SCALE GENOMIC DNA]</scope>
    <source>
        <strain evidence="3">ATCC 51119 / DSM 12145 / JCM 21818 / LMG 10337 / NBRC 100064 / NCIMB 13643</strain>
    </source>
</reference>
<protein>
    <submittedName>
        <fullName evidence="2">Beta-Ig-H3/fasciclin</fullName>
    </submittedName>
</protein>
<dbReference type="EMBL" id="CP002545">
    <property type="protein sequence ID" value="ADY54233.1"/>
    <property type="molecule type" value="Genomic_DNA"/>
</dbReference>
<organism evidence="2 3">
    <name type="scientific">Pseudopedobacter saltans (strain ATCC 51119 / DSM 12145 / JCM 21818 / CCUG 39354 / LMG 10337 / NBRC 100064 / NCIMB 13643)</name>
    <name type="common">Pedobacter saltans</name>
    <dbReference type="NCBI Taxonomy" id="762903"/>
    <lineage>
        <taxon>Bacteria</taxon>
        <taxon>Pseudomonadati</taxon>
        <taxon>Bacteroidota</taxon>
        <taxon>Sphingobacteriia</taxon>
        <taxon>Sphingobacteriales</taxon>
        <taxon>Sphingobacteriaceae</taxon>
        <taxon>Pseudopedobacter</taxon>
    </lineage>
</organism>
<evidence type="ECO:0000259" key="1">
    <source>
        <dbReference type="PROSITE" id="PS50213"/>
    </source>
</evidence>
<dbReference type="SUPFAM" id="SSF82153">
    <property type="entry name" value="FAS1 domain"/>
    <property type="match status" value="2"/>
</dbReference>
<dbReference type="InterPro" id="IPR036378">
    <property type="entry name" value="FAS1_dom_sf"/>
</dbReference>
<dbReference type="eggNOG" id="COG2335">
    <property type="taxonomic scope" value="Bacteria"/>
</dbReference>
<dbReference type="Proteomes" id="UP000000310">
    <property type="component" value="Chromosome"/>
</dbReference>
<proteinExistence type="predicted"/>
<sequence length="562" mass="62339">MKRDFKTWCLLIIVMIISILGCEKQSLVYTTDNSVNITGYLDSDPGNFSEFRKILELTGTAGYLNAWGAYTLFLPNNSAVEAYLKDVGKTSVEQVDIETWKNLVKFHLIEDTLSTSNFKDGKLPNLTMYGQYLITGAQNLNGVTKITVNRQANLVKGNVIAGNGVIHVIDRMLIPAKLSLAKMIEADPKYSIFTQALKETSLYDSLNILPVNNKNRWFTVIAETDSTLQAAGFPNYAALKARLSKTGNPKSPADSLRKFVEFHILPEIKYLSDIVSAPSHATVAPAEVITSKLSGTKVLINDDDFNGKHETGITLKRDGSDISATNGVLHTAAPYTAAGVTSSGHLAIKVRVPLRIDWDVADFPELRALPAYFRRAKTTFAGPVNLSTIFTVGGARNTALYYEYSASEKAVYGDYLNLPLGAPNRVESFTLTTPLLVRGKYKVWICYKYYKKSSSNKANVNQVSIDGVPMQRTFDSMAKRPSGSEAELEAQGWKQYLNNQTDNNYNSRLLGIIDLPSTKTYKFEIKWVSGSSSDTYIDLVQFIPVDQNQIHPMINQDGTREY</sequence>
<dbReference type="PROSITE" id="PS50213">
    <property type="entry name" value="FAS1"/>
    <property type="match status" value="2"/>
</dbReference>
<dbReference type="PANTHER" id="PTHR10900">
    <property type="entry name" value="PERIOSTIN-RELATED"/>
    <property type="match status" value="1"/>
</dbReference>
<gene>
    <name evidence="2" type="ordered locus">Pedsa_3704</name>
</gene>
<dbReference type="Pfam" id="PF02469">
    <property type="entry name" value="Fasciclin"/>
    <property type="match status" value="2"/>
</dbReference>
<dbReference type="InterPro" id="IPR000782">
    <property type="entry name" value="FAS1_domain"/>
</dbReference>
<dbReference type="GO" id="GO:0005615">
    <property type="term" value="C:extracellular space"/>
    <property type="evidence" value="ECO:0007669"/>
    <property type="project" value="TreeGrafter"/>
</dbReference>
<feature type="domain" description="FAS1" evidence="1">
    <location>
        <begin position="177"/>
        <end position="336"/>
    </location>
</feature>
<evidence type="ECO:0000313" key="3">
    <source>
        <dbReference type="Proteomes" id="UP000000310"/>
    </source>
</evidence>
<feature type="domain" description="FAS1" evidence="1">
    <location>
        <begin position="35"/>
        <end position="173"/>
    </location>
</feature>
<dbReference type="RefSeq" id="WP_013634714.1">
    <property type="nucleotide sequence ID" value="NC_015177.1"/>
</dbReference>
<reference evidence="2 3" key="1">
    <citation type="journal article" date="2011" name="Stand. Genomic Sci.">
        <title>Complete genome sequence of the gliding, heparinolytic Pedobacter saltans type strain (113).</title>
        <authorList>
            <person name="Liolios K."/>
            <person name="Sikorski J."/>
            <person name="Lu M."/>
            <person name="Nolan M."/>
            <person name="Lapidus A."/>
            <person name="Lucas S."/>
            <person name="Hammon N."/>
            <person name="Deshpande S."/>
            <person name="Cheng J.F."/>
            <person name="Tapia R."/>
            <person name="Han C."/>
            <person name="Goodwin L."/>
            <person name="Pitluck S."/>
            <person name="Huntemann M."/>
            <person name="Ivanova N."/>
            <person name="Pagani I."/>
            <person name="Mavromatis K."/>
            <person name="Ovchinikova G."/>
            <person name="Pati A."/>
            <person name="Chen A."/>
            <person name="Palaniappan K."/>
            <person name="Land M."/>
            <person name="Hauser L."/>
            <person name="Brambilla E.M."/>
            <person name="Kotsyurbenko O."/>
            <person name="Rohde M."/>
            <person name="Tindall B.J."/>
            <person name="Abt B."/>
            <person name="Goker M."/>
            <person name="Detter J.C."/>
            <person name="Woyke T."/>
            <person name="Bristow J."/>
            <person name="Eisen J.A."/>
            <person name="Markowitz V."/>
            <person name="Hugenholtz P."/>
            <person name="Klenk H.P."/>
            <person name="Kyrpides N.C."/>
        </authorList>
    </citation>
    <scope>NUCLEOTIDE SEQUENCE [LARGE SCALE GENOMIC DNA]</scope>
    <source>
        <strain evidence="3">ATCC 51119 / DSM 12145 / JCM 21818 / LMG 10337 / NBRC 100064 / NCIMB 13643</strain>
    </source>
</reference>
<keyword evidence="3" id="KW-1185">Reference proteome</keyword>
<dbReference type="AlphaFoldDB" id="F0S5Q9"/>